<keyword evidence="3" id="KW-1185">Reference proteome</keyword>
<feature type="transmembrane region" description="Helical" evidence="1">
    <location>
        <begin position="12"/>
        <end position="30"/>
    </location>
</feature>
<sequence>MLKTIRSLYTFYLSHFFAGLFISLSCMYLYHLFGNLAIPAICWYKAFTVGIFFYAVNTRKRREFVYYQNLGISKKLLWGVTLGIDFLLFVVLMALTK</sequence>
<evidence type="ECO:0000313" key="2">
    <source>
        <dbReference type="EMBL" id="MEE1945557.1"/>
    </source>
</evidence>
<keyword evidence="1" id="KW-0812">Transmembrane</keyword>
<accession>A0ABU7I7V5</accession>
<comment type="caution">
    <text evidence="2">The sequence shown here is derived from an EMBL/GenBank/DDBJ whole genome shotgun (WGS) entry which is preliminary data.</text>
</comment>
<keyword evidence="1" id="KW-0472">Membrane</keyword>
<organism evidence="2 3">
    <name type="scientific">Pedobacter albus</name>
    <dbReference type="NCBI Taxonomy" id="3113905"/>
    <lineage>
        <taxon>Bacteria</taxon>
        <taxon>Pseudomonadati</taxon>
        <taxon>Bacteroidota</taxon>
        <taxon>Sphingobacteriia</taxon>
        <taxon>Sphingobacteriales</taxon>
        <taxon>Sphingobacteriaceae</taxon>
        <taxon>Pedobacter</taxon>
    </lineage>
</organism>
<evidence type="ECO:0000256" key="1">
    <source>
        <dbReference type="SAM" id="Phobius"/>
    </source>
</evidence>
<feature type="transmembrane region" description="Helical" evidence="1">
    <location>
        <begin position="36"/>
        <end position="56"/>
    </location>
</feature>
<dbReference type="Proteomes" id="UP001336835">
    <property type="component" value="Unassembled WGS sequence"/>
</dbReference>
<gene>
    <name evidence="2" type="ORF">VRU48_10605</name>
</gene>
<protein>
    <submittedName>
        <fullName evidence="2">Uncharacterized protein</fullName>
    </submittedName>
</protein>
<feature type="transmembrane region" description="Helical" evidence="1">
    <location>
        <begin position="76"/>
        <end position="95"/>
    </location>
</feature>
<dbReference type="PROSITE" id="PS51257">
    <property type="entry name" value="PROKAR_LIPOPROTEIN"/>
    <property type="match status" value="1"/>
</dbReference>
<evidence type="ECO:0000313" key="3">
    <source>
        <dbReference type="Proteomes" id="UP001336835"/>
    </source>
</evidence>
<reference evidence="2 3" key="1">
    <citation type="submission" date="2024-01" db="EMBL/GenBank/DDBJ databases">
        <title>Pedobacter sp. nov., isolated from fresh soil.</title>
        <authorList>
            <person name="Le N.T.T."/>
        </authorList>
    </citation>
    <scope>NUCLEOTIDE SEQUENCE [LARGE SCALE GENOMIC DNA]</scope>
    <source>
        <strain evidence="2 3">KR3-3</strain>
    </source>
</reference>
<name>A0ABU7I7V5_9SPHI</name>
<proteinExistence type="predicted"/>
<dbReference type="RefSeq" id="WP_330107902.1">
    <property type="nucleotide sequence ID" value="NZ_JAZDQT010000002.1"/>
</dbReference>
<dbReference type="EMBL" id="JAZDQT010000002">
    <property type="protein sequence ID" value="MEE1945557.1"/>
    <property type="molecule type" value="Genomic_DNA"/>
</dbReference>
<keyword evidence="1" id="KW-1133">Transmembrane helix</keyword>